<name>A0A8S1HH43_9PELO</name>
<organism evidence="2 3">
    <name type="scientific">Caenorhabditis auriculariae</name>
    <dbReference type="NCBI Taxonomy" id="2777116"/>
    <lineage>
        <taxon>Eukaryota</taxon>
        <taxon>Metazoa</taxon>
        <taxon>Ecdysozoa</taxon>
        <taxon>Nematoda</taxon>
        <taxon>Chromadorea</taxon>
        <taxon>Rhabditida</taxon>
        <taxon>Rhabditina</taxon>
        <taxon>Rhabditomorpha</taxon>
        <taxon>Rhabditoidea</taxon>
        <taxon>Rhabditidae</taxon>
        <taxon>Peloderinae</taxon>
        <taxon>Caenorhabditis</taxon>
    </lineage>
</organism>
<gene>
    <name evidence="2" type="ORF">CAUJ_LOCUS8549</name>
</gene>
<sequence length="240" mass="26382">MLNAFSAESCCQRPIYAYENGDAVPPECKPTDRCTEASIFADRARSGEAVQMFLMSLKKSNTITLIGNTTTYNLDILEEVIHKGLGPAITLQNVVLSRGSFKKLKTIKVDDVSIYCDGTTDLIKIEGSIPQPILDRLQKVKNETLEACKSLTTTQPSVLVATQEACVPNSNLQKVVENVEKECSNNEAPPGIQTAEESAPEAQKDRKIAGVDLSIRVVCRFAIMSLIKRRRRVEHLASLV</sequence>
<dbReference type="EMBL" id="CAJGYM010000029">
    <property type="protein sequence ID" value="CAD6192630.1"/>
    <property type="molecule type" value="Genomic_DNA"/>
</dbReference>
<evidence type="ECO:0000313" key="3">
    <source>
        <dbReference type="Proteomes" id="UP000835052"/>
    </source>
</evidence>
<comment type="caution">
    <text evidence="2">The sequence shown here is derived from an EMBL/GenBank/DDBJ whole genome shotgun (WGS) entry which is preliminary data.</text>
</comment>
<dbReference type="Proteomes" id="UP000835052">
    <property type="component" value="Unassembled WGS sequence"/>
</dbReference>
<evidence type="ECO:0000256" key="1">
    <source>
        <dbReference type="SAM" id="MobiDB-lite"/>
    </source>
</evidence>
<protein>
    <submittedName>
        <fullName evidence="2">Uncharacterized protein</fullName>
    </submittedName>
</protein>
<reference evidence="2" key="1">
    <citation type="submission" date="2020-10" db="EMBL/GenBank/DDBJ databases">
        <authorList>
            <person name="Kikuchi T."/>
        </authorList>
    </citation>
    <scope>NUCLEOTIDE SEQUENCE</scope>
    <source>
        <strain evidence="2">NKZ352</strain>
    </source>
</reference>
<keyword evidence="3" id="KW-1185">Reference proteome</keyword>
<evidence type="ECO:0000313" key="2">
    <source>
        <dbReference type="EMBL" id="CAD6192630.1"/>
    </source>
</evidence>
<dbReference type="AlphaFoldDB" id="A0A8S1HH43"/>
<feature type="region of interest" description="Disordered" evidence="1">
    <location>
        <begin position="184"/>
        <end position="203"/>
    </location>
</feature>
<proteinExistence type="predicted"/>
<accession>A0A8S1HH43</accession>